<dbReference type="RefSeq" id="WP_229694578.1">
    <property type="nucleotide sequence ID" value="NZ_BMIY01000002.1"/>
</dbReference>
<dbReference type="InterPro" id="IPR025188">
    <property type="entry name" value="DUF4113"/>
</dbReference>
<dbReference type="Gene3D" id="3.40.1170.60">
    <property type="match status" value="1"/>
</dbReference>
<dbReference type="InterPro" id="IPR017961">
    <property type="entry name" value="DNA_pol_Y-fam_little_finger"/>
</dbReference>
<dbReference type="GO" id="GO:0006281">
    <property type="term" value="P:DNA repair"/>
    <property type="evidence" value="ECO:0007669"/>
    <property type="project" value="UniProtKB-KW"/>
</dbReference>
<name>A0A917GLR2_9GAMM</name>
<comment type="caution">
    <text evidence="7">The sequence shown here is derived from an EMBL/GenBank/DDBJ whole genome shotgun (WGS) entry which is preliminary data.</text>
</comment>
<dbReference type="PANTHER" id="PTHR11076">
    <property type="entry name" value="DNA REPAIR POLYMERASE UMUC / TRANSFERASE FAMILY MEMBER"/>
    <property type="match status" value="1"/>
</dbReference>
<dbReference type="EMBL" id="BMIY01000002">
    <property type="protein sequence ID" value="GGG50182.1"/>
    <property type="molecule type" value="Genomic_DNA"/>
</dbReference>
<dbReference type="CDD" id="cd01700">
    <property type="entry name" value="PolY_Pol_V_umuC"/>
    <property type="match status" value="1"/>
</dbReference>
<evidence type="ECO:0000256" key="2">
    <source>
        <dbReference type="ARBA" id="ARBA00022763"/>
    </source>
</evidence>
<dbReference type="InterPro" id="IPR001126">
    <property type="entry name" value="UmuC"/>
</dbReference>
<feature type="domain" description="UmuC" evidence="6">
    <location>
        <begin position="5"/>
        <end position="186"/>
    </location>
</feature>
<dbReference type="InterPro" id="IPR024728">
    <property type="entry name" value="PolY_HhH_motif"/>
</dbReference>
<protein>
    <submittedName>
        <fullName evidence="7">DNA polymerase V subunit UmuC</fullName>
    </submittedName>
</protein>
<dbReference type="GO" id="GO:0042276">
    <property type="term" value="P:error-prone translesion synthesis"/>
    <property type="evidence" value="ECO:0007669"/>
    <property type="project" value="TreeGrafter"/>
</dbReference>
<organism evidence="7 8">
    <name type="scientific">Pseudohongiella nitratireducens</name>
    <dbReference type="NCBI Taxonomy" id="1768907"/>
    <lineage>
        <taxon>Bacteria</taxon>
        <taxon>Pseudomonadati</taxon>
        <taxon>Pseudomonadota</taxon>
        <taxon>Gammaproteobacteria</taxon>
        <taxon>Pseudomonadales</taxon>
        <taxon>Pseudohongiellaceae</taxon>
        <taxon>Pseudohongiella</taxon>
    </lineage>
</organism>
<evidence type="ECO:0000313" key="7">
    <source>
        <dbReference type="EMBL" id="GGG50182.1"/>
    </source>
</evidence>
<proteinExistence type="inferred from homology"/>
<reference evidence="7" key="2">
    <citation type="submission" date="2020-09" db="EMBL/GenBank/DDBJ databases">
        <authorList>
            <person name="Sun Q."/>
            <person name="Zhou Y."/>
        </authorList>
    </citation>
    <scope>NUCLEOTIDE SEQUENCE</scope>
    <source>
        <strain evidence="7">CGMCC 1.15425</strain>
    </source>
</reference>
<dbReference type="Proteomes" id="UP000627715">
    <property type="component" value="Unassembled WGS sequence"/>
</dbReference>
<gene>
    <name evidence="7" type="primary">umuC</name>
    <name evidence="7" type="ORF">GCM10011403_04140</name>
</gene>
<dbReference type="PROSITE" id="PS50173">
    <property type="entry name" value="UMUC"/>
    <property type="match status" value="1"/>
</dbReference>
<reference evidence="7" key="1">
    <citation type="journal article" date="2014" name="Int. J. Syst. Evol. Microbiol.">
        <title>Complete genome sequence of Corynebacterium casei LMG S-19264T (=DSM 44701T), isolated from a smear-ripened cheese.</title>
        <authorList>
            <consortium name="US DOE Joint Genome Institute (JGI-PGF)"/>
            <person name="Walter F."/>
            <person name="Albersmeier A."/>
            <person name="Kalinowski J."/>
            <person name="Ruckert C."/>
        </authorList>
    </citation>
    <scope>NUCLEOTIDE SEQUENCE</scope>
    <source>
        <strain evidence="7">CGMCC 1.15425</strain>
    </source>
</reference>
<dbReference type="Pfam" id="PF11798">
    <property type="entry name" value="IMS_HHH"/>
    <property type="match status" value="1"/>
</dbReference>
<dbReference type="InterPro" id="IPR043502">
    <property type="entry name" value="DNA/RNA_pol_sf"/>
</dbReference>
<evidence type="ECO:0000256" key="5">
    <source>
        <dbReference type="ARBA" id="ARBA00023236"/>
    </source>
</evidence>
<dbReference type="SUPFAM" id="SSF56672">
    <property type="entry name" value="DNA/RNA polymerases"/>
    <property type="match status" value="1"/>
</dbReference>
<keyword evidence="2" id="KW-0227">DNA damage</keyword>
<dbReference type="Pfam" id="PF13438">
    <property type="entry name" value="DUF4113"/>
    <property type="match status" value="1"/>
</dbReference>
<dbReference type="InterPro" id="IPR050116">
    <property type="entry name" value="DNA_polymerase-Y"/>
</dbReference>
<keyword evidence="8" id="KW-1185">Reference proteome</keyword>
<dbReference type="AlphaFoldDB" id="A0A917GLR2"/>
<accession>A0A917GLR2</accession>
<evidence type="ECO:0000256" key="4">
    <source>
        <dbReference type="ARBA" id="ARBA00023204"/>
    </source>
</evidence>
<evidence type="ECO:0000259" key="6">
    <source>
        <dbReference type="PROSITE" id="PS50173"/>
    </source>
</evidence>
<evidence type="ECO:0000256" key="1">
    <source>
        <dbReference type="ARBA" id="ARBA00010945"/>
    </source>
</evidence>
<dbReference type="Gene3D" id="3.30.70.270">
    <property type="match status" value="1"/>
</dbReference>
<sequence length="418" mass="47934">MNHLFALVDCNTFYASCEKIFRPDLDDQPVLVLSNNDGCIISRDRVAKTLNIPELVPFFQVKARVEQLGCHVFSSNYELYGDISARVMAALAPYAAALEVYSIDEAFLQVRAKDYQAHGTAIKDMLWRDVRMPVCVGMAPTKTLAKLANRAAKKIPRLNGVCVLDTPQKWEWLLARIPTKEIWGIGSRLSERLKMLNIHNALQLARAEKKWLRKKFSVVLERTISELNGHPCLDLDLEPAPRKEIVCTRSFSYKITRLDELQQAIASYASRACEKLRMQQGLTQNIWVYLESFDRQVGYFNRQVVKALPHLSNDTRQISQVGQQAIAELYQPGLRYKKCGIGLLDVRTQTYEQVDLFNPQQTERSRALMTVMDNINHRYGKQTVQLAGAGIEPKWSMRREYMSPRYTTRWSDIPVVKC</sequence>
<evidence type="ECO:0000313" key="8">
    <source>
        <dbReference type="Proteomes" id="UP000627715"/>
    </source>
</evidence>
<dbReference type="GO" id="GO:0003887">
    <property type="term" value="F:DNA-directed DNA polymerase activity"/>
    <property type="evidence" value="ECO:0007669"/>
    <property type="project" value="TreeGrafter"/>
</dbReference>
<dbReference type="GO" id="GO:0005829">
    <property type="term" value="C:cytosol"/>
    <property type="evidence" value="ECO:0007669"/>
    <property type="project" value="TreeGrafter"/>
</dbReference>
<comment type="similarity">
    <text evidence="1">Belongs to the DNA polymerase type-Y family.</text>
</comment>
<keyword evidence="3" id="KW-0741">SOS mutagenesis</keyword>
<keyword evidence="4" id="KW-0234">DNA repair</keyword>
<dbReference type="GO" id="GO:0003684">
    <property type="term" value="F:damaged DNA binding"/>
    <property type="evidence" value="ECO:0007669"/>
    <property type="project" value="InterPro"/>
</dbReference>
<dbReference type="GO" id="GO:0009432">
    <property type="term" value="P:SOS response"/>
    <property type="evidence" value="ECO:0007669"/>
    <property type="project" value="UniProtKB-KW"/>
</dbReference>
<dbReference type="Pfam" id="PF00817">
    <property type="entry name" value="IMS"/>
    <property type="match status" value="1"/>
</dbReference>
<dbReference type="Gene3D" id="1.10.150.20">
    <property type="entry name" value="5' to 3' exonuclease, C-terminal subdomain"/>
    <property type="match status" value="1"/>
</dbReference>
<dbReference type="PANTHER" id="PTHR11076:SF34">
    <property type="entry name" value="PROTEIN UMUC"/>
    <property type="match status" value="1"/>
</dbReference>
<evidence type="ECO:0000256" key="3">
    <source>
        <dbReference type="ARBA" id="ARBA00023199"/>
    </source>
</evidence>
<keyword evidence="5" id="KW-0742">SOS response</keyword>
<dbReference type="InterPro" id="IPR043128">
    <property type="entry name" value="Rev_trsase/Diguanyl_cyclase"/>
</dbReference>
<dbReference type="Pfam" id="PF11799">
    <property type="entry name" value="IMS_C"/>
    <property type="match status" value="1"/>
</dbReference>